<protein>
    <submittedName>
        <fullName evidence="11">Lipid A ethanolaminephosphotransferase</fullName>
        <ecNumber evidence="11">2.7.8.-</ecNumber>
    </submittedName>
</protein>
<dbReference type="RefSeq" id="WP_257022030.1">
    <property type="nucleotide sequence ID" value="NZ_JACBYR010000001.1"/>
</dbReference>
<name>A0A7Y9LNX4_9BURK</name>
<dbReference type="AlphaFoldDB" id="A0A7Y9LNX4"/>
<gene>
    <name evidence="11" type="ORF">FHW18_002552</name>
</gene>
<dbReference type="GO" id="GO:0005886">
    <property type="term" value="C:plasma membrane"/>
    <property type="evidence" value="ECO:0007669"/>
    <property type="project" value="UniProtKB-SubCell"/>
</dbReference>
<dbReference type="InterPro" id="IPR040423">
    <property type="entry name" value="PEA_transferase"/>
</dbReference>
<dbReference type="Pfam" id="PF08019">
    <property type="entry name" value="EptA_B_N"/>
    <property type="match status" value="1"/>
</dbReference>
<evidence type="ECO:0000256" key="3">
    <source>
        <dbReference type="ARBA" id="ARBA00022519"/>
    </source>
</evidence>
<evidence type="ECO:0000256" key="6">
    <source>
        <dbReference type="ARBA" id="ARBA00022989"/>
    </source>
</evidence>
<keyword evidence="12" id="KW-1185">Reference proteome</keyword>
<dbReference type="Pfam" id="PF00884">
    <property type="entry name" value="Sulfatase"/>
    <property type="match status" value="1"/>
</dbReference>
<keyword evidence="5 8" id="KW-0812">Transmembrane</keyword>
<keyword evidence="4 11" id="KW-0808">Transferase</keyword>
<keyword evidence="3" id="KW-0997">Cell inner membrane</keyword>
<keyword evidence="2" id="KW-1003">Cell membrane</keyword>
<dbReference type="PANTHER" id="PTHR30443:SF0">
    <property type="entry name" value="PHOSPHOETHANOLAMINE TRANSFERASE EPTA"/>
    <property type="match status" value="1"/>
</dbReference>
<evidence type="ECO:0000313" key="12">
    <source>
        <dbReference type="Proteomes" id="UP000542125"/>
    </source>
</evidence>
<dbReference type="InterPro" id="IPR000917">
    <property type="entry name" value="Sulfatase_N"/>
</dbReference>
<dbReference type="PANTHER" id="PTHR30443">
    <property type="entry name" value="INNER MEMBRANE PROTEIN"/>
    <property type="match status" value="1"/>
</dbReference>
<dbReference type="GO" id="GO:0016776">
    <property type="term" value="F:phosphotransferase activity, phosphate group as acceptor"/>
    <property type="evidence" value="ECO:0007669"/>
    <property type="project" value="TreeGrafter"/>
</dbReference>
<reference evidence="11 12" key="1">
    <citation type="submission" date="2020-07" db="EMBL/GenBank/DDBJ databases">
        <title>Genomic Encyclopedia of Type Strains, Phase IV (KMG-V): Genome sequencing to study the core and pangenomes of soil and plant-associated prokaryotes.</title>
        <authorList>
            <person name="Whitman W."/>
        </authorList>
    </citation>
    <scope>NUCLEOTIDE SEQUENCE [LARGE SCALE GENOMIC DNA]</scope>
    <source>
        <strain evidence="11 12">SAS40</strain>
    </source>
</reference>
<comment type="caution">
    <text evidence="11">The sequence shown here is derived from an EMBL/GenBank/DDBJ whole genome shotgun (WGS) entry which is preliminary data.</text>
</comment>
<dbReference type="InterPro" id="IPR058130">
    <property type="entry name" value="PEA_transf_C"/>
</dbReference>
<dbReference type="EC" id="2.7.8.-" evidence="11"/>
<feature type="domain" description="Phosphoethanolamine transferase N-terminal" evidence="10">
    <location>
        <begin position="83"/>
        <end position="228"/>
    </location>
</feature>
<keyword evidence="6 8" id="KW-1133">Transmembrane helix</keyword>
<dbReference type="InterPro" id="IPR017850">
    <property type="entry name" value="Alkaline_phosphatase_core_sf"/>
</dbReference>
<evidence type="ECO:0000256" key="1">
    <source>
        <dbReference type="ARBA" id="ARBA00004429"/>
    </source>
</evidence>
<feature type="transmembrane region" description="Helical" evidence="8">
    <location>
        <begin position="98"/>
        <end position="120"/>
    </location>
</feature>
<evidence type="ECO:0000256" key="8">
    <source>
        <dbReference type="SAM" id="Phobius"/>
    </source>
</evidence>
<keyword evidence="7 8" id="KW-0472">Membrane</keyword>
<feature type="transmembrane region" description="Helical" evidence="8">
    <location>
        <begin position="173"/>
        <end position="196"/>
    </location>
</feature>
<sequence length="562" mass="60049">MPSSLPLALPLSGLRAAAHATARRVDDALTAPRSPRRIVLWLTLWLMVSSNWTLWLSISRLSGTGGAALQALAAMAVLVGGATAAMLALTAWPRGMKPLWFAVVLIAGFAQHYMLAYHVVMDPTMMVNVMQTDMHEARDMLSARLVVDVLLVAGPAAWALWRVRIAPAHAWTHAWRNAVLLVAALTVGLAAGLLGFRVLGPLMRNNVELRYTVNPLSSLYSTIKQASDSVRSKGPLAIVSGDAALGPTYVGNARPPLFVLVVGETARGDHFSLNGYGRLTNPRLAQAGVLSWTHLQSCGTSTAASVPCMFSPLGKTGFEARKNDTENLLDVLSASGLAVLWVDNQSGCKGVCARVPTASTTCNADECLDDFLLNGLDARIAALPAERRARGVVVVLHQMGSHGPAYSHRSGPSSKHFLPECRNVTLSACTHDELVNAFDNSIVATDAMLADTIVWLRGQSAHFDTGMLYVSDHGESLGENGLYLHGMPYVFAPDEQKHAAMIAWLNGGLAARTAVRAECVAQGLGQPVTHDVMYHTVLGLMDVRSATYRPSLDVLEACRSAG</sequence>
<evidence type="ECO:0000259" key="10">
    <source>
        <dbReference type="Pfam" id="PF08019"/>
    </source>
</evidence>
<feature type="transmembrane region" description="Helical" evidence="8">
    <location>
        <begin position="38"/>
        <end position="56"/>
    </location>
</feature>
<organism evidence="11 12">
    <name type="scientific">Pigmentiphaga litoralis</name>
    <dbReference type="NCBI Taxonomy" id="516702"/>
    <lineage>
        <taxon>Bacteria</taxon>
        <taxon>Pseudomonadati</taxon>
        <taxon>Pseudomonadota</taxon>
        <taxon>Betaproteobacteria</taxon>
        <taxon>Burkholderiales</taxon>
        <taxon>Alcaligenaceae</taxon>
        <taxon>Pigmentiphaga</taxon>
    </lineage>
</organism>
<feature type="domain" description="Sulfatase N-terminal" evidence="9">
    <location>
        <begin position="256"/>
        <end position="543"/>
    </location>
</feature>
<dbReference type="SUPFAM" id="SSF53649">
    <property type="entry name" value="Alkaline phosphatase-like"/>
    <property type="match status" value="1"/>
</dbReference>
<evidence type="ECO:0000259" key="9">
    <source>
        <dbReference type="Pfam" id="PF00884"/>
    </source>
</evidence>
<dbReference type="Proteomes" id="UP000542125">
    <property type="component" value="Unassembled WGS sequence"/>
</dbReference>
<dbReference type="EMBL" id="JACBYR010000001">
    <property type="protein sequence ID" value="NYE83281.1"/>
    <property type="molecule type" value="Genomic_DNA"/>
</dbReference>
<dbReference type="Gene3D" id="3.40.720.10">
    <property type="entry name" value="Alkaline Phosphatase, subunit A"/>
    <property type="match status" value="1"/>
</dbReference>
<comment type="subcellular location">
    <subcellularLocation>
        <location evidence="1">Cell inner membrane</location>
        <topology evidence="1">Multi-pass membrane protein</topology>
    </subcellularLocation>
</comment>
<feature type="transmembrane region" description="Helical" evidence="8">
    <location>
        <begin position="141"/>
        <end position="161"/>
    </location>
</feature>
<proteinExistence type="predicted"/>
<accession>A0A7Y9LNX4</accession>
<evidence type="ECO:0000256" key="2">
    <source>
        <dbReference type="ARBA" id="ARBA00022475"/>
    </source>
</evidence>
<dbReference type="CDD" id="cd16017">
    <property type="entry name" value="LptA"/>
    <property type="match status" value="1"/>
</dbReference>
<feature type="transmembrane region" description="Helical" evidence="8">
    <location>
        <begin position="68"/>
        <end position="92"/>
    </location>
</feature>
<evidence type="ECO:0000313" key="11">
    <source>
        <dbReference type="EMBL" id="NYE83281.1"/>
    </source>
</evidence>
<dbReference type="InterPro" id="IPR012549">
    <property type="entry name" value="EptA-like_N"/>
</dbReference>
<evidence type="ECO:0000256" key="7">
    <source>
        <dbReference type="ARBA" id="ARBA00023136"/>
    </source>
</evidence>
<evidence type="ECO:0000256" key="4">
    <source>
        <dbReference type="ARBA" id="ARBA00022679"/>
    </source>
</evidence>
<dbReference type="GO" id="GO:0009244">
    <property type="term" value="P:lipopolysaccharide core region biosynthetic process"/>
    <property type="evidence" value="ECO:0007669"/>
    <property type="project" value="TreeGrafter"/>
</dbReference>
<evidence type="ECO:0000256" key="5">
    <source>
        <dbReference type="ARBA" id="ARBA00022692"/>
    </source>
</evidence>